<proteinExistence type="predicted"/>
<feature type="region of interest" description="Disordered" evidence="1">
    <location>
        <begin position="85"/>
        <end position="110"/>
    </location>
</feature>
<evidence type="ECO:0000313" key="3">
    <source>
        <dbReference type="Proteomes" id="UP000645828"/>
    </source>
</evidence>
<dbReference type="PANTHER" id="PTHR15892">
    <property type="entry name" value="MITOCHONDRIAL RIBOSOMAL PROTEIN L30"/>
    <property type="match status" value="1"/>
</dbReference>
<dbReference type="EMBL" id="CAJHUB010000755">
    <property type="protein sequence ID" value="CAD7683123.1"/>
    <property type="molecule type" value="Genomic_DNA"/>
</dbReference>
<dbReference type="GO" id="GO:0006412">
    <property type="term" value="P:translation"/>
    <property type="evidence" value="ECO:0007669"/>
    <property type="project" value="InterPro"/>
</dbReference>
<name>A0A811YZE2_NYCPR</name>
<reference evidence="2" key="1">
    <citation type="submission" date="2020-12" db="EMBL/GenBank/DDBJ databases">
        <authorList>
            <consortium name="Molecular Ecology Group"/>
        </authorList>
    </citation>
    <scope>NUCLEOTIDE SEQUENCE</scope>
    <source>
        <strain evidence="2">TBG_1078</strain>
    </source>
</reference>
<dbReference type="GO" id="GO:0005739">
    <property type="term" value="C:mitochondrion"/>
    <property type="evidence" value="ECO:0007669"/>
    <property type="project" value="TreeGrafter"/>
</dbReference>
<organism evidence="2 3">
    <name type="scientific">Nyctereutes procyonoides</name>
    <name type="common">Raccoon dog</name>
    <name type="synonym">Canis procyonoides</name>
    <dbReference type="NCBI Taxonomy" id="34880"/>
    <lineage>
        <taxon>Eukaryota</taxon>
        <taxon>Metazoa</taxon>
        <taxon>Chordata</taxon>
        <taxon>Craniata</taxon>
        <taxon>Vertebrata</taxon>
        <taxon>Euteleostomi</taxon>
        <taxon>Mammalia</taxon>
        <taxon>Eutheria</taxon>
        <taxon>Laurasiatheria</taxon>
        <taxon>Carnivora</taxon>
        <taxon>Caniformia</taxon>
        <taxon>Canidae</taxon>
        <taxon>Nyctereutes</taxon>
    </lineage>
</organism>
<dbReference type="GO" id="GO:0015934">
    <property type="term" value="C:large ribosomal subunit"/>
    <property type="evidence" value="ECO:0007669"/>
    <property type="project" value="InterPro"/>
</dbReference>
<dbReference type="GO" id="GO:0003735">
    <property type="term" value="F:structural constituent of ribosome"/>
    <property type="evidence" value="ECO:0007669"/>
    <property type="project" value="InterPro"/>
</dbReference>
<comment type="caution">
    <text evidence="2">The sequence shown here is derived from an EMBL/GenBank/DDBJ whole genome shotgun (WGS) entry which is preliminary data.</text>
</comment>
<keyword evidence="3" id="KW-1185">Reference proteome</keyword>
<dbReference type="Proteomes" id="UP000645828">
    <property type="component" value="Unassembled WGS sequence"/>
</dbReference>
<accession>A0A811YZE2</accession>
<evidence type="ECO:0000313" key="2">
    <source>
        <dbReference type="EMBL" id="CAD7683123.1"/>
    </source>
</evidence>
<evidence type="ECO:0000256" key="1">
    <source>
        <dbReference type="SAM" id="MobiDB-lite"/>
    </source>
</evidence>
<dbReference type="AlphaFoldDB" id="A0A811YZE2"/>
<sequence length="110" mass="12217">MAGILHSIVPRPPDRQQTIGFITNLPRIPDEAFHPLPADHEKYGGGAHHPHKLHIVTRIKTHTPQVHKNIPSVNARLQVVKHLNSSNVRLRSPGESVVRGHRNPVGQESS</sequence>
<dbReference type="PANTHER" id="PTHR15892:SF2">
    <property type="entry name" value="LARGE RIBOSOMAL SUBUNIT PROTEIN UL30M"/>
    <property type="match status" value="1"/>
</dbReference>
<protein>
    <submittedName>
        <fullName evidence="2">(raccoon dog) hypothetical protein</fullName>
    </submittedName>
</protein>
<gene>
    <name evidence="2" type="ORF">NYPRO_LOCUS15915</name>
</gene>
<dbReference type="InterPro" id="IPR005996">
    <property type="entry name" value="Ribosomal_uL30_bac-type"/>
</dbReference>